<dbReference type="Proteomes" id="UP000830115">
    <property type="component" value="Chromosome"/>
</dbReference>
<name>A0ABY4MC65_9ACTN</name>
<proteinExistence type="predicted"/>
<dbReference type="RefSeq" id="WP_248865251.1">
    <property type="nucleotide sequence ID" value="NZ_CP086322.1"/>
</dbReference>
<keyword evidence="3" id="KW-1185">Reference proteome</keyword>
<feature type="compositionally biased region" description="Basic and acidic residues" evidence="1">
    <location>
        <begin position="60"/>
        <end position="72"/>
    </location>
</feature>
<evidence type="ECO:0008006" key="4">
    <source>
        <dbReference type="Google" id="ProtNLM"/>
    </source>
</evidence>
<dbReference type="EMBL" id="CP086322">
    <property type="protein sequence ID" value="UQA94379.1"/>
    <property type="molecule type" value="Genomic_DNA"/>
</dbReference>
<feature type="region of interest" description="Disordered" evidence="1">
    <location>
        <begin position="59"/>
        <end position="84"/>
    </location>
</feature>
<organism evidence="2 3">
    <name type="scientific">Streptomyces halobius</name>
    <dbReference type="NCBI Taxonomy" id="2879846"/>
    <lineage>
        <taxon>Bacteria</taxon>
        <taxon>Bacillati</taxon>
        <taxon>Actinomycetota</taxon>
        <taxon>Actinomycetes</taxon>
        <taxon>Kitasatosporales</taxon>
        <taxon>Streptomycetaceae</taxon>
        <taxon>Streptomyces</taxon>
    </lineage>
</organism>
<protein>
    <recommendedName>
        <fullName evidence="4">Molecular chaperone DnaJ</fullName>
    </recommendedName>
</protein>
<dbReference type="SUPFAM" id="SSF57938">
    <property type="entry name" value="DnaJ/Hsp40 cysteine-rich domain"/>
    <property type="match status" value="1"/>
</dbReference>
<evidence type="ECO:0000313" key="2">
    <source>
        <dbReference type="EMBL" id="UQA94379.1"/>
    </source>
</evidence>
<reference evidence="2" key="1">
    <citation type="submission" date="2021-10" db="EMBL/GenBank/DDBJ databases">
        <title>Streptomyces nigrumlapis sp.nov.,an antimicrobial producing actinobacterium isolated from Black Gobi rocks.</title>
        <authorList>
            <person name="Wen Y."/>
            <person name="Zhang W."/>
            <person name="Liu X.G."/>
        </authorList>
    </citation>
    <scope>NUCLEOTIDE SEQUENCE</scope>
    <source>
        <strain evidence="2">ST13-2-2</strain>
    </source>
</reference>
<accession>A0ABY4MC65</accession>
<gene>
    <name evidence="2" type="ORF">K9S39_23200</name>
</gene>
<sequence length="84" mass="9259">MNDRKNTPEPADTMCHWCGGTGYVTRALAYSSGVDPFHGPAETVHRAAECKHCRGSGVYDARRDPTLERWRDTGPPPSRPDDSS</sequence>
<evidence type="ECO:0000256" key="1">
    <source>
        <dbReference type="SAM" id="MobiDB-lite"/>
    </source>
</evidence>
<dbReference type="InterPro" id="IPR036410">
    <property type="entry name" value="HSP_DnaJ_Cys-rich_dom_sf"/>
</dbReference>
<evidence type="ECO:0000313" key="3">
    <source>
        <dbReference type="Proteomes" id="UP000830115"/>
    </source>
</evidence>